<feature type="transmembrane region" description="Helical" evidence="2">
    <location>
        <begin position="205"/>
        <end position="227"/>
    </location>
</feature>
<dbReference type="GO" id="GO:0022857">
    <property type="term" value="F:transmembrane transporter activity"/>
    <property type="evidence" value="ECO:0007669"/>
    <property type="project" value="UniProtKB-UniRule"/>
</dbReference>
<reference evidence="4 5" key="1">
    <citation type="submission" date="2015-04" db="EMBL/GenBank/DDBJ databases">
        <title>The draft genome sequence of Roseovarius sp.R12b.</title>
        <authorList>
            <person name="Li G."/>
            <person name="Lai Q."/>
            <person name="Shao Z."/>
            <person name="Yan P."/>
        </authorList>
    </citation>
    <scope>NUCLEOTIDE SEQUENCE [LARGE SCALE GENOMIC DNA]</scope>
    <source>
        <strain evidence="4 5">R12B</strain>
    </source>
</reference>
<dbReference type="InterPro" id="IPR021814">
    <property type="entry name" value="DUF3394"/>
</dbReference>
<feature type="domain" description="TRAP C4-dicarboxylate transport system permease DctM subunit" evidence="3">
    <location>
        <begin position="144"/>
        <end position="367"/>
    </location>
</feature>
<dbReference type="InterPro" id="IPR011853">
    <property type="entry name" value="TRAP_DctM-Dct_fused"/>
</dbReference>
<evidence type="ECO:0000256" key="2">
    <source>
        <dbReference type="SAM" id="Phobius"/>
    </source>
</evidence>
<dbReference type="STRING" id="1641875.XM53_05705"/>
<dbReference type="Pfam" id="PF11874">
    <property type="entry name" value="DUF3394"/>
    <property type="match status" value="1"/>
</dbReference>
<dbReference type="Proteomes" id="UP000051295">
    <property type="component" value="Unassembled WGS sequence"/>
</dbReference>
<organism evidence="4 5">
    <name type="scientific">Roseovarius atlanticus</name>
    <dbReference type="NCBI Taxonomy" id="1641875"/>
    <lineage>
        <taxon>Bacteria</taxon>
        <taxon>Pseudomonadati</taxon>
        <taxon>Pseudomonadota</taxon>
        <taxon>Alphaproteobacteria</taxon>
        <taxon>Rhodobacterales</taxon>
        <taxon>Roseobacteraceae</taxon>
        <taxon>Roseovarius</taxon>
    </lineage>
</organism>
<protein>
    <submittedName>
        <fullName evidence="4">C4-dicarboxylate ABC transporter</fullName>
    </submittedName>
</protein>
<feature type="transmembrane region" description="Helical" evidence="2">
    <location>
        <begin position="103"/>
        <end position="124"/>
    </location>
</feature>
<keyword evidence="2" id="KW-0812">Transmembrane</keyword>
<keyword evidence="2" id="KW-0472">Membrane</keyword>
<name>A0A0T5NZ59_9RHOB</name>
<keyword evidence="1" id="KW-0997">Cell inner membrane</keyword>
<dbReference type="OrthoDB" id="9759894at2"/>
<feature type="transmembrane region" description="Helical" evidence="2">
    <location>
        <begin position="688"/>
        <end position="712"/>
    </location>
</feature>
<dbReference type="InterPro" id="IPR010656">
    <property type="entry name" value="DctM"/>
</dbReference>
<evidence type="ECO:0000313" key="4">
    <source>
        <dbReference type="EMBL" id="KRS14031.1"/>
    </source>
</evidence>
<dbReference type="AlphaFoldDB" id="A0A0T5NZ59"/>
<dbReference type="NCBIfam" id="TIGR02123">
    <property type="entry name" value="TRAP_fused"/>
    <property type="match status" value="1"/>
</dbReference>
<keyword evidence="2" id="KW-1133">Transmembrane helix</keyword>
<dbReference type="PATRIC" id="fig|1641875.4.peg.3167"/>
<dbReference type="GO" id="GO:0005886">
    <property type="term" value="C:plasma membrane"/>
    <property type="evidence" value="ECO:0007669"/>
    <property type="project" value="UniProtKB-SubCell"/>
</dbReference>
<dbReference type="PANTHER" id="PTHR43849">
    <property type="entry name" value="BLL3936 PROTEIN"/>
    <property type="match status" value="1"/>
</dbReference>
<evidence type="ECO:0000259" key="3">
    <source>
        <dbReference type="Pfam" id="PF06808"/>
    </source>
</evidence>
<comment type="caution">
    <text evidence="4">The sequence shown here is derived from an EMBL/GenBank/DDBJ whole genome shotgun (WGS) entry which is preliminary data.</text>
</comment>
<keyword evidence="5" id="KW-1185">Reference proteome</keyword>
<comment type="subcellular location">
    <subcellularLocation>
        <location evidence="1">Cell inner membrane</location>
        <topology evidence="1">Multi-pass membrane protein</topology>
    </subcellularLocation>
</comment>
<feature type="transmembrane region" description="Helical" evidence="2">
    <location>
        <begin position="476"/>
        <end position="494"/>
    </location>
</feature>
<keyword evidence="1" id="KW-1003">Cell membrane</keyword>
<feature type="transmembrane region" description="Helical" evidence="2">
    <location>
        <begin position="334"/>
        <end position="351"/>
    </location>
</feature>
<sequence length="878" mass="94440">MTVSDQTENTRSADDMLAEADTGARNPSAAWQTKLIIGTCIAWSLFQLYIASRIPGMLAQATGMSIFANIVAQARFVHLAFAIMLATLAFPLFKSSPRDRIPLYDWALVILGVSACLYLVVFRFEIADRPGLWNATDVTMSAIGMIVLLVSVYRSLGLPLVIIACCFILFAFFGGYSEWARNITNYGGSSLSKALGHYWMQTEGVFGVALGVSTTMIFLFVLFGALLDRAGGGNWFIKVAIALLGALRGGPAKASVLSSMMTGMISGSSIANTVTTGTFTIPLMKRIGFPAEKAGAVEVASSTNGQLTPPVMGAAAFLMVEYVNIPYIDVVKHAFLPAVISYIALLYIVHLESLKMGLKGLEKPGRRIGVLMILILFLSGFIFLALCTFLMIGLRGILEPIMGNSVYAAVALVAVLYVVLVAIAARYPDLKMDKDEDGPPEAPRLTPTLIGGLYFAIPIFILVWNLMVRTDTLDRLSPALSAFWATIFMIIIALTHRPLKAMFRGEGFAGETWHGWRDFIDGLILGARNMIGIGVATGAAGIIVGTISLTGAHQVIGQVIEVVSGGNLMILLFLVAVLSLILGMGLPTTANYIVVSSLMAPVIVSVGAQAGLIVPLIAVHMFVFYFGILADDTPPVGLAAYAAAAISRGDPIKTGIQGFGYDIRTALLPFLFIFNTDLLLIDVGFGKAIMVFCISLIAMLLFAAATQGYFIAKSRKWESAALLFIAFMLFRPGFFLDQISDPYQTATGSGIYALMDSAETGQDMRLTIEGPDFDTGENRPTTISVPGIEGDGTAALSEQGLSILEEDDQLKLEEPFPGTPHFEAIGIEYDFYGDTPVVVSKVEIENERLPKELFFIPALILLAGIVLIQRPRATQPAF</sequence>
<dbReference type="PANTHER" id="PTHR43849:SF2">
    <property type="entry name" value="BLL3936 PROTEIN"/>
    <property type="match status" value="1"/>
</dbReference>
<dbReference type="EMBL" id="LAXJ01000003">
    <property type="protein sequence ID" value="KRS14031.1"/>
    <property type="molecule type" value="Genomic_DNA"/>
</dbReference>
<feature type="transmembrane region" description="Helical" evidence="2">
    <location>
        <begin position="35"/>
        <end position="54"/>
    </location>
</feature>
<feature type="transmembrane region" description="Helical" evidence="2">
    <location>
        <begin position="598"/>
        <end position="628"/>
    </location>
</feature>
<feature type="transmembrane region" description="Helical" evidence="2">
    <location>
        <begin position="156"/>
        <end position="176"/>
    </location>
</feature>
<dbReference type="RefSeq" id="WP_057791147.1">
    <property type="nucleotide sequence ID" value="NZ_LAXJ01000003.1"/>
</dbReference>
<accession>A0A0T5NZ59</accession>
<proteinExistence type="predicted"/>
<evidence type="ECO:0000313" key="5">
    <source>
        <dbReference type="Proteomes" id="UP000051295"/>
    </source>
</evidence>
<keyword evidence="1" id="KW-0813">Transport</keyword>
<feature type="transmembrane region" description="Helical" evidence="2">
    <location>
        <begin position="568"/>
        <end position="586"/>
    </location>
</feature>
<comment type="function">
    <text evidence="1">Part of the tripartite ATP-independent periplasmic (TRAP) transport system.</text>
</comment>
<feature type="domain" description="TRAP C4-dicarboxylate transport system permease DctM subunit" evidence="3">
    <location>
        <begin position="397"/>
        <end position="683"/>
    </location>
</feature>
<feature type="transmembrane region" description="Helical" evidence="2">
    <location>
        <begin position="853"/>
        <end position="869"/>
    </location>
</feature>
<feature type="transmembrane region" description="Helical" evidence="2">
    <location>
        <begin position="406"/>
        <end position="425"/>
    </location>
</feature>
<feature type="transmembrane region" description="Helical" evidence="2">
    <location>
        <begin position="533"/>
        <end position="556"/>
    </location>
</feature>
<gene>
    <name evidence="4" type="ORF">XM53_05705</name>
</gene>
<feature type="transmembrane region" description="Helical" evidence="2">
    <location>
        <begin position="445"/>
        <end position="464"/>
    </location>
</feature>
<feature type="transmembrane region" description="Helical" evidence="2">
    <location>
        <begin position="371"/>
        <end position="394"/>
    </location>
</feature>
<dbReference type="Pfam" id="PF06808">
    <property type="entry name" value="DctM"/>
    <property type="match status" value="2"/>
</dbReference>
<feature type="transmembrane region" description="Helical" evidence="2">
    <location>
        <begin position="66"/>
        <end position="91"/>
    </location>
</feature>
<evidence type="ECO:0000256" key="1">
    <source>
        <dbReference type="RuleBase" id="RU369079"/>
    </source>
</evidence>
<feature type="transmembrane region" description="Helical" evidence="2">
    <location>
        <begin position="131"/>
        <end position="150"/>
    </location>
</feature>